<sequence>MKKIYKVSLTAMTLLTMVACGPKRRPRTQPSTVQSEVADGKSSKKTSSGHEYYQTVLERYQAYSRAIEVGDSAGLATKLKEIDSQSDEYVYAMYLQTLGSKPNLSYFYMDLDKDGRDELLIGNGQTVSAIYYLKGQKPELLHTAFVASSGGSRSGFQIFEDGSVIYASFSSLQPEVDLIHYRFQKGKLETVNQIQIKNGDGQKPEQALGITAKELDQAKFEWKELETGKKATSQASNSEQQTSSFQVRVGVSDLRIRKEASINGEEVGTIPQGVYTITETVSADGYTWGKLQSGQGWIALEFTTKVEGGNASTVKGLSAEDQEDIHSVVENGYALMYSRLVKPTFILDLSNDHSGIYSYTEGMFLDYFNTYTPDTYQLANVIKKLEAKETSESIQSMTTDQLIQLAKERKQGWIYSSKDKKFFEFVPGGRGGAGPAVVIPSVDEWVVENDTVTVTTRVKTSSQPFERYVLKRSKKEYSGGEHKTRFYVVSKENVWNGK</sequence>
<dbReference type="AlphaFoldDB" id="A0A447Z6M2"/>
<dbReference type="PROSITE" id="PS51257">
    <property type="entry name" value="PROKAR_LIPOPROTEIN"/>
    <property type="match status" value="1"/>
</dbReference>
<dbReference type="Proteomes" id="UP000270025">
    <property type="component" value="Chromosome"/>
</dbReference>
<keyword evidence="2" id="KW-0449">Lipoprotein</keyword>
<dbReference type="KEGG" id="svf:NCTC3166_01712"/>
<reference evidence="2 3" key="1">
    <citation type="submission" date="2018-12" db="EMBL/GenBank/DDBJ databases">
        <authorList>
            <consortium name="Pathogen Informatics"/>
        </authorList>
    </citation>
    <scope>NUCLEOTIDE SEQUENCE [LARGE SCALE GENOMIC DNA]</scope>
    <source>
        <strain evidence="2 3">NCTC3166</strain>
    </source>
</reference>
<accession>A0A447Z6M2</accession>
<protein>
    <submittedName>
        <fullName evidence="2">Putative lipoprotein</fullName>
    </submittedName>
</protein>
<evidence type="ECO:0000313" key="3">
    <source>
        <dbReference type="Proteomes" id="UP000270025"/>
    </source>
</evidence>
<proteinExistence type="predicted"/>
<dbReference type="EMBL" id="LR134266">
    <property type="protein sequence ID" value="VED67878.1"/>
    <property type="molecule type" value="Genomic_DNA"/>
</dbReference>
<keyword evidence="3" id="KW-1185">Reference proteome</keyword>
<name>A0A447Z6M2_9STRE</name>
<gene>
    <name evidence="2" type="ORF">NCTC3166_01712</name>
</gene>
<dbReference type="RefSeq" id="WP_232011384.1">
    <property type="nucleotide sequence ID" value="NZ_LR134266.1"/>
</dbReference>
<evidence type="ECO:0000256" key="1">
    <source>
        <dbReference type="SAM" id="MobiDB-lite"/>
    </source>
</evidence>
<organism evidence="2 3">
    <name type="scientific">Streptococcus viridans</name>
    <dbReference type="NCBI Taxonomy" id="78535"/>
    <lineage>
        <taxon>Bacteria</taxon>
        <taxon>Bacillati</taxon>
        <taxon>Bacillota</taxon>
        <taxon>Bacilli</taxon>
        <taxon>Lactobacillales</taxon>
        <taxon>Streptococcaceae</taxon>
        <taxon>Streptococcus</taxon>
    </lineage>
</organism>
<feature type="region of interest" description="Disordered" evidence="1">
    <location>
        <begin position="23"/>
        <end position="49"/>
    </location>
</feature>
<evidence type="ECO:0000313" key="2">
    <source>
        <dbReference type="EMBL" id="VED67878.1"/>
    </source>
</evidence>